<reference evidence="2" key="1">
    <citation type="submission" date="2021-01" db="EMBL/GenBank/DDBJ databases">
        <authorList>
            <consortium name="Genoscope - CEA"/>
            <person name="William W."/>
        </authorList>
    </citation>
    <scope>NUCLEOTIDE SEQUENCE</scope>
</reference>
<organism evidence="2 3">
    <name type="scientific">Paramecium primaurelia</name>
    <dbReference type="NCBI Taxonomy" id="5886"/>
    <lineage>
        <taxon>Eukaryota</taxon>
        <taxon>Sar</taxon>
        <taxon>Alveolata</taxon>
        <taxon>Ciliophora</taxon>
        <taxon>Intramacronucleata</taxon>
        <taxon>Oligohymenophorea</taxon>
        <taxon>Peniculida</taxon>
        <taxon>Parameciidae</taxon>
        <taxon>Paramecium</taxon>
    </lineage>
</organism>
<dbReference type="AlphaFoldDB" id="A0A8S1KB19"/>
<name>A0A8S1KB19_PARPR</name>
<gene>
    <name evidence="2" type="ORF">PPRIM_AZ9-3.1.T0180334</name>
</gene>
<comment type="caution">
    <text evidence="2">The sequence shown here is derived from an EMBL/GenBank/DDBJ whole genome shotgun (WGS) entry which is preliminary data.</text>
</comment>
<dbReference type="Proteomes" id="UP000688137">
    <property type="component" value="Unassembled WGS sequence"/>
</dbReference>
<feature type="region of interest" description="Disordered" evidence="1">
    <location>
        <begin position="1"/>
        <end position="34"/>
    </location>
</feature>
<protein>
    <submittedName>
        <fullName evidence="2">Uncharacterized protein</fullName>
    </submittedName>
</protein>
<evidence type="ECO:0000313" key="3">
    <source>
        <dbReference type="Proteomes" id="UP000688137"/>
    </source>
</evidence>
<dbReference type="OMA" id="AYFPNFK"/>
<keyword evidence="3" id="KW-1185">Reference proteome</keyword>
<evidence type="ECO:0000256" key="1">
    <source>
        <dbReference type="SAM" id="MobiDB-lite"/>
    </source>
</evidence>
<dbReference type="EMBL" id="CAJJDM010000014">
    <property type="protein sequence ID" value="CAD8051791.1"/>
    <property type="molecule type" value="Genomic_DNA"/>
</dbReference>
<evidence type="ECO:0000313" key="2">
    <source>
        <dbReference type="EMBL" id="CAD8051791.1"/>
    </source>
</evidence>
<accession>A0A8S1KB19</accession>
<feature type="compositionally biased region" description="Polar residues" evidence="1">
    <location>
        <begin position="1"/>
        <end position="16"/>
    </location>
</feature>
<proteinExistence type="predicted"/>
<sequence length="101" mass="11747">MSDSLRSLSTNQSIEGQISKKKKVQSTSSKTNRPQNISYNELIDLLHPNHLFINISLEEKFNAIEILESTYFPNFKFVVDENLEDTEVKWKRLPSFIKLTT</sequence>